<keyword evidence="4" id="KW-1185">Reference proteome</keyword>
<dbReference type="InterPro" id="IPR036365">
    <property type="entry name" value="PGBD-like_sf"/>
</dbReference>
<evidence type="ECO:0000256" key="1">
    <source>
        <dbReference type="SAM" id="SignalP"/>
    </source>
</evidence>
<sequence>MITRAFALALCLIGMAPVASAQSERILALVVATGDGTARADEVQSHLEVLGTETLRADDPSNAQLRSILTRFAREAADARVSLVYLDLPAVTFEGRAFVLPDGARIERPTDLFTQGIPLLAFARSAAQAEQGGAVLATVRAADNVPAELAPLIEAPEAVPGSSPIVVAEPDAFPNLDVILQDALQNEEVELGALMRRMFTQTGVTLSAFPQTPTILRAPTEPEGPTEVIVLPVIEPEPVAETTETVEIATAPPETLEELSLLEASLSRSAKRSLQRVLRDLGHYKGLVDGIFGPQTRQAIRTFQEERAEEPTGVLSRRQLLDLSS</sequence>
<reference evidence="3 4" key="1">
    <citation type="submission" date="2020-11" db="EMBL/GenBank/DDBJ databases">
        <title>Description of Pontivivens ytuae sp. nov. isolated from deep sea sediment of Mariana Trench.</title>
        <authorList>
            <person name="Wang Z."/>
            <person name="Sun Q.-L."/>
            <person name="Xu X.-D."/>
            <person name="Tang Y.-Z."/>
            <person name="Zhang J."/>
        </authorList>
    </citation>
    <scope>NUCLEOTIDE SEQUENCE [LARGE SCALE GENOMIC DNA]</scope>
    <source>
        <strain evidence="3 4">MT2928</strain>
    </source>
</reference>
<dbReference type="Pfam" id="PF01471">
    <property type="entry name" value="PG_binding_1"/>
    <property type="match status" value="1"/>
</dbReference>
<organism evidence="3 4">
    <name type="scientific">Pontivivens ytuae</name>
    <dbReference type="NCBI Taxonomy" id="2789856"/>
    <lineage>
        <taxon>Bacteria</taxon>
        <taxon>Pseudomonadati</taxon>
        <taxon>Pseudomonadota</taxon>
        <taxon>Alphaproteobacteria</taxon>
        <taxon>Rhodobacterales</taxon>
        <taxon>Paracoccaceae</taxon>
        <taxon>Pontivivens</taxon>
    </lineage>
</organism>
<dbReference type="EMBL" id="CP064942">
    <property type="protein sequence ID" value="QPH54079.1"/>
    <property type="molecule type" value="Genomic_DNA"/>
</dbReference>
<feature type="domain" description="Peptidoglycan binding-like" evidence="2">
    <location>
        <begin position="272"/>
        <end position="318"/>
    </location>
</feature>
<dbReference type="Proteomes" id="UP000594800">
    <property type="component" value="Chromosome"/>
</dbReference>
<feature type="chain" id="PRO_5032479979" evidence="1">
    <location>
        <begin position="22"/>
        <end position="325"/>
    </location>
</feature>
<protein>
    <submittedName>
        <fullName evidence="3">Peptidoglycan-binding protein</fullName>
    </submittedName>
</protein>
<dbReference type="KEGG" id="poz:I0K15_20290"/>
<dbReference type="InterPro" id="IPR002477">
    <property type="entry name" value="Peptidoglycan-bd-like"/>
</dbReference>
<dbReference type="Gene3D" id="1.10.101.10">
    <property type="entry name" value="PGBD-like superfamily/PGBD"/>
    <property type="match status" value="1"/>
</dbReference>
<accession>A0A7S9LS47</accession>
<feature type="signal peptide" evidence="1">
    <location>
        <begin position="1"/>
        <end position="21"/>
    </location>
</feature>
<keyword evidence="1" id="KW-0732">Signal</keyword>
<proteinExistence type="predicted"/>
<dbReference type="InterPro" id="IPR036366">
    <property type="entry name" value="PGBDSf"/>
</dbReference>
<evidence type="ECO:0000313" key="3">
    <source>
        <dbReference type="EMBL" id="QPH54079.1"/>
    </source>
</evidence>
<gene>
    <name evidence="3" type="ORF">I0K15_20290</name>
</gene>
<evidence type="ECO:0000313" key="4">
    <source>
        <dbReference type="Proteomes" id="UP000594800"/>
    </source>
</evidence>
<evidence type="ECO:0000259" key="2">
    <source>
        <dbReference type="Pfam" id="PF01471"/>
    </source>
</evidence>
<dbReference type="RefSeq" id="WP_196103288.1">
    <property type="nucleotide sequence ID" value="NZ_CP064942.1"/>
</dbReference>
<name>A0A7S9LS47_9RHOB</name>
<dbReference type="SUPFAM" id="SSF47090">
    <property type="entry name" value="PGBD-like"/>
    <property type="match status" value="1"/>
</dbReference>
<dbReference type="AlphaFoldDB" id="A0A7S9LS47"/>